<name>A0A3P9C6A7_9CICH</name>
<feature type="disulfide bond" evidence="7">
    <location>
        <begin position="144"/>
        <end position="153"/>
    </location>
</feature>
<dbReference type="PANTHER" id="PTHR11616">
    <property type="entry name" value="SODIUM/CHLORIDE DEPENDENT TRANSPORTER"/>
    <property type="match status" value="1"/>
</dbReference>
<feature type="binding site" evidence="6">
    <location>
        <position position="378"/>
    </location>
    <ligand>
        <name>Na(+)</name>
        <dbReference type="ChEBI" id="CHEBI:29101"/>
        <label>1</label>
    </ligand>
</feature>
<feature type="transmembrane region" description="Helical" evidence="9">
    <location>
        <begin position="112"/>
        <end position="132"/>
    </location>
</feature>
<keyword evidence="7" id="KW-1015">Disulfide bond</keyword>
<feature type="binding site" evidence="6">
    <location>
        <position position="45"/>
    </location>
    <ligand>
        <name>Na(+)</name>
        <dbReference type="ChEBI" id="CHEBI:29101"/>
        <label>1</label>
    </ligand>
</feature>
<comment type="subcellular location">
    <subcellularLocation>
        <location evidence="1">Membrane</location>
        <topology evidence="1">Multi-pass membrane protein</topology>
    </subcellularLocation>
</comment>
<evidence type="ECO:0000256" key="3">
    <source>
        <dbReference type="ARBA" id="ARBA00022692"/>
    </source>
</evidence>
<evidence type="ECO:0000256" key="6">
    <source>
        <dbReference type="PIRSR" id="PIRSR600175-1"/>
    </source>
</evidence>
<evidence type="ECO:0000256" key="5">
    <source>
        <dbReference type="ARBA" id="ARBA00023136"/>
    </source>
</evidence>
<organism evidence="10 11">
    <name type="scientific">Maylandia zebra</name>
    <name type="common">zebra mbuna</name>
    <dbReference type="NCBI Taxonomy" id="106582"/>
    <lineage>
        <taxon>Eukaryota</taxon>
        <taxon>Metazoa</taxon>
        <taxon>Chordata</taxon>
        <taxon>Craniata</taxon>
        <taxon>Vertebrata</taxon>
        <taxon>Euteleostomi</taxon>
        <taxon>Actinopterygii</taxon>
        <taxon>Neopterygii</taxon>
        <taxon>Teleostei</taxon>
        <taxon>Neoteleostei</taxon>
        <taxon>Acanthomorphata</taxon>
        <taxon>Ovalentaria</taxon>
        <taxon>Cichlomorphae</taxon>
        <taxon>Cichliformes</taxon>
        <taxon>Cichlidae</taxon>
        <taxon>African cichlids</taxon>
        <taxon>Pseudocrenilabrinae</taxon>
        <taxon>Haplochromini</taxon>
        <taxon>Maylandia</taxon>
        <taxon>Maylandia zebra complex</taxon>
    </lineage>
</organism>
<dbReference type="PROSITE" id="PS00610">
    <property type="entry name" value="NA_NEUROTRAN_SYMP_1"/>
    <property type="match status" value="1"/>
</dbReference>
<evidence type="ECO:0000256" key="2">
    <source>
        <dbReference type="ARBA" id="ARBA00022448"/>
    </source>
</evidence>
<dbReference type="PROSITE" id="PS00754">
    <property type="entry name" value="NA_NEUROTRAN_SYMP_2"/>
    <property type="match status" value="1"/>
</dbReference>
<feature type="transmembrane region" description="Helical" evidence="9">
    <location>
        <begin position="410"/>
        <end position="435"/>
    </location>
</feature>
<reference evidence="10" key="2">
    <citation type="submission" date="2025-08" db="UniProtKB">
        <authorList>
            <consortium name="Ensembl"/>
        </authorList>
    </citation>
    <scope>IDENTIFICATION</scope>
</reference>
<protein>
    <recommendedName>
        <fullName evidence="8">Transporter</fullName>
    </recommendedName>
</protein>
<reference evidence="10 11" key="1">
    <citation type="journal article" date="2014" name="Nature">
        <title>The genomic substrate for adaptive radiation in African cichlid fish.</title>
        <authorList>
            <person name="Brawand D."/>
            <person name="Wagner C.E."/>
            <person name="Li Y.I."/>
            <person name="Malinsky M."/>
            <person name="Keller I."/>
            <person name="Fan S."/>
            <person name="Simakov O."/>
            <person name="Ng A.Y."/>
            <person name="Lim Z.W."/>
            <person name="Bezault E."/>
            <person name="Turner-Maier J."/>
            <person name="Johnson J."/>
            <person name="Alcazar R."/>
            <person name="Noh H.J."/>
            <person name="Russell P."/>
            <person name="Aken B."/>
            <person name="Alfoldi J."/>
            <person name="Amemiya C."/>
            <person name="Azzouzi N."/>
            <person name="Baroiller J.F."/>
            <person name="Barloy-Hubler F."/>
            <person name="Berlin A."/>
            <person name="Bloomquist R."/>
            <person name="Carleton K.L."/>
            <person name="Conte M.A."/>
            <person name="D'Cotta H."/>
            <person name="Eshel O."/>
            <person name="Gaffney L."/>
            <person name="Galibert F."/>
            <person name="Gante H.F."/>
            <person name="Gnerre S."/>
            <person name="Greuter L."/>
            <person name="Guyon R."/>
            <person name="Haddad N.S."/>
            <person name="Haerty W."/>
            <person name="Harris R.M."/>
            <person name="Hofmann H.A."/>
            <person name="Hourlier T."/>
            <person name="Hulata G."/>
            <person name="Jaffe D.B."/>
            <person name="Lara M."/>
            <person name="Lee A.P."/>
            <person name="MacCallum I."/>
            <person name="Mwaiko S."/>
            <person name="Nikaido M."/>
            <person name="Nishihara H."/>
            <person name="Ozouf-Costaz C."/>
            <person name="Penman D.J."/>
            <person name="Przybylski D."/>
            <person name="Rakotomanga M."/>
            <person name="Renn S.C.P."/>
            <person name="Ribeiro F.J."/>
            <person name="Ron M."/>
            <person name="Salzburger W."/>
            <person name="Sanchez-Pulido L."/>
            <person name="Santos M.E."/>
            <person name="Searle S."/>
            <person name="Sharpe T."/>
            <person name="Swofford R."/>
            <person name="Tan F.J."/>
            <person name="Williams L."/>
            <person name="Young S."/>
            <person name="Yin S."/>
            <person name="Okada N."/>
            <person name="Kocher T.D."/>
            <person name="Miska E.A."/>
            <person name="Lander E.S."/>
            <person name="Venkatesh B."/>
            <person name="Fernald R.D."/>
            <person name="Meyer A."/>
            <person name="Ponting C.P."/>
            <person name="Streelman J.T."/>
            <person name="Lindblad-Toh K."/>
            <person name="Seehausen O."/>
            <person name="Di Palma F."/>
        </authorList>
    </citation>
    <scope>NUCLEOTIDE SEQUENCE</scope>
</reference>
<comment type="similarity">
    <text evidence="8">Belongs to the sodium:neurotransmitter symporter (SNF) (TC 2.A.22) family.</text>
</comment>
<dbReference type="AlphaFoldDB" id="A0A3P9C6A7"/>
<feature type="transmembrane region" description="Helical" evidence="9">
    <location>
        <begin position="32"/>
        <end position="50"/>
    </location>
</feature>
<keyword evidence="5 9" id="KW-0472">Membrane</keyword>
<feature type="transmembrane region" description="Helical" evidence="9">
    <location>
        <begin position="62"/>
        <end position="83"/>
    </location>
</feature>
<feature type="binding site" evidence="6">
    <location>
        <position position="381"/>
    </location>
    <ligand>
        <name>Na(+)</name>
        <dbReference type="ChEBI" id="CHEBI:29101"/>
        <label>1</label>
    </ligand>
</feature>
<feature type="binding site" evidence="6">
    <location>
        <position position="38"/>
    </location>
    <ligand>
        <name>Na(+)</name>
        <dbReference type="ChEBI" id="CHEBI:29101"/>
        <label>1</label>
    </ligand>
</feature>
<evidence type="ECO:0000313" key="10">
    <source>
        <dbReference type="Ensembl" id="ENSMZEP00005017808.1"/>
    </source>
</evidence>
<dbReference type="Ensembl" id="ENSMZET00005018392.1">
    <property type="protein sequence ID" value="ENSMZEP00005017808.1"/>
    <property type="gene ID" value="ENSMZEG00005013389.1"/>
</dbReference>
<dbReference type="GO" id="GO:0042995">
    <property type="term" value="C:cell projection"/>
    <property type="evidence" value="ECO:0007669"/>
    <property type="project" value="TreeGrafter"/>
</dbReference>
<dbReference type="GO" id="GO:0005332">
    <property type="term" value="F:gamma-aminobutyric acid:sodium:chloride symporter activity"/>
    <property type="evidence" value="ECO:0007669"/>
    <property type="project" value="TreeGrafter"/>
</dbReference>
<feature type="transmembrane region" description="Helical" evidence="9">
    <location>
        <begin position="366"/>
        <end position="390"/>
    </location>
</feature>
<evidence type="ECO:0000313" key="11">
    <source>
        <dbReference type="Proteomes" id="UP000265160"/>
    </source>
</evidence>
<keyword evidence="6" id="KW-0479">Metal-binding</keyword>
<evidence type="ECO:0000256" key="1">
    <source>
        <dbReference type="ARBA" id="ARBA00004141"/>
    </source>
</evidence>
<feature type="transmembrane region" description="Helical" evidence="9">
    <location>
        <begin position="307"/>
        <end position="328"/>
    </location>
</feature>
<dbReference type="InterPro" id="IPR000175">
    <property type="entry name" value="Na/ntran_symport"/>
</dbReference>
<dbReference type="GO" id="GO:0046872">
    <property type="term" value="F:metal ion binding"/>
    <property type="evidence" value="ECO:0007669"/>
    <property type="project" value="UniProtKB-KW"/>
</dbReference>
<dbReference type="PANTHER" id="PTHR11616:SF261">
    <property type="entry name" value="TRANSPORTER"/>
    <property type="match status" value="1"/>
</dbReference>
<keyword evidence="2 8" id="KW-0813">Transport</keyword>
<feature type="transmembrane region" description="Helical" evidence="9">
    <location>
        <begin position="520"/>
        <end position="543"/>
    </location>
</feature>
<keyword evidence="4 9" id="KW-1133">Transmembrane helix</keyword>
<keyword evidence="3 8" id="KW-0812">Transmembrane</keyword>
<keyword evidence="11" id="KW-1185">Reference proteome</keyword>
<proteinExistence type="inferred from homology"/>
<keyword evidence="6" id="KW-0915">Sodium</keyword>
<feature type="transmembrane region" description="Helical" evidence="9">
    <location>
        <begin position="227"/>
        <end position="254"/>
    </location>
</feature>
<dbReference type="PRINTS" id="PR00176">
    <property type="entry name" value="NANEUSMPORT"/>
</dbReference>
<evidence type="ECO:0000256" key="9">
    <source>
        <dbReference type="SAM" id="Phobius"/>
    </source>
</evidence>
<feature type="transmembrane region" description="Helical" evidence="9">
    <location>
        <begin position="274"/>
        <end position="295"/>
    </location>
</feature>
<dbReference type="Pfam" id="PF00209">
    <property type="entry name" value="SNF"/>
    <property type="match status" value="1"/>
</dbReference>
<sequence length="573" mass="64735">MADSLCRLFHSSTKTTSKTVEERGKWGSKKEFILSVAGAIIGLGNVWRFPYLCYKNGGGAFLIPYVLFLVTCGIPLFVLETALGQYTSQGGIMCWRKVCPLFEGMGYTSQMIIFYGSISYIVILAWAFLYLFSSFSGELPWATCNNTWNTNRCVEINNYNTTANWTSPVNASSSVLEFWQRRVLNISSGIENLGTIQWDLSLCHLLAWVICYFCVWKGVRSTGKATYFTATFPFVLLIMLFVRGMTLPGAFHGIKYYLYPNPERLADPLVWMDAGTQIFYSYAICLGCLTTLGSYNKYNNNCYRDSFYLCLLNSATSFMSGFAIFSVLGYMSQKQGVDIATVAESGPGLVFIVYPQAVTLLPWPQVWSVCFFAMIILLGIDGQFAGLESIMTSLTDVFPSHLRKGYHRELYLMLICALCYLFGLLLVSQAGAYILQIFDHYVCSGPTLLLMAIFQSVTIGWIYGADRFYTNIEDMIGYRPLSLIKYCWLYATPLICSGTLIFLLLRYTPLKFNNTYMYPWWAYCIGWFLALSSLSMVPVTMIYKLAKGRGSLWQVSDVVSEMINVHDSLRAPK</sequence>
<dbReference type="GeneTree" id="ENSGT00940000163827"/>
<dbReference type="PROSITE" id="PS50267">
    <property type="entry name" value="NA_NEUROTRAN_SYMP_3"/>
    <property type="match status" value="1"/>
</dbReference>
<dbReference type="CDD" id="cd11496">
    <property type="entry name" value="SLC6sbd-TauT-like"/>
    <property type="match status" value="1"/>
</dbReference>
<feature type="binding site" evidence="6">
    <location>
        <position position="281"/>
    </location>
    <ligand>
        <name>Na(+)</name>
        <dbReference type="ChEBI" id="CHEBI:29101"/>
        <label>1</label>
    </ligand>
</feature>
<feature type="transmembrane region" description="Helical" evidence="9">
    <location>
        <begin position="196"/>
        <end position="215"/>
    </location>
</feature>
<feature type="transmembrane region" description="Helical" evidence="9">
    <location>
        <begin position="447"/>
        <end position="465"/>
    </location>
</feature>
<accession>A0A3P9C6A7</accession>
<evidence type="ECO:0000256" key="4">
    <source>
        <dbReference type="ARBA" id="ARBA00022989"/>
    </source>
</evidence>
<dbReference type="SUPFAM" id="SSF161070">
    <property type="entry name" value="SNF-like"/>
    <property type="match status" value="1"/>
</dbReference>
<feature type="binding site" evidence="6">
    <location>
        <position position="313"/>
    </location>
    <ligand>
        <name>Na(+)</name>
        <dbReference type="ChEBI" id="CHEBI:29101"/>
        <label>1</label>
    </ligand>
</feature>
<evidence type="ECO:0000256" key="7">
    <source>
        <dbReference type="PIRSR" id="PIRSR600175-2"/>
    </source>
</evidence>
<feature type="transmembrane region" description="Helical" evidence="9">
    <location>
        <begin position="486"/>
        <end position="508"/>
    </location>
</feature>
<reference evidence="10" key="3">
    <citation type="submission" date="2025-09" db="UniProtKB">
        <authorList>
            <consortium name="Ensembl"/>
        </authorList>
    </citation>
    <scope>IDENTIFICATION</scope>
</reference>
<evidence type="ECO:0000256" key="8">
    <source>
        <dbReference type="RuleBase" id="RU003732"/>
    </source>
</evidence>
<dbReference type="InterPro" id="IPR037272">
    <property type="entry name" value="SNS_sf"/>
</dbReference>
<dbReference type="GO" id="GO:0005886">
    <property type="term" value="C:plasma membrane"/>
    <property type="evidence" value="ECO:0007669"/>
    <property type="project" value="TreeGrafter"/>
</dbReference>
<keyword evidence="8" id="KW-0769">Symport</keyword>
<dbReference type="Proteomes" id="UP000265160">
    <property type="component" value="LG5"/>
</dbReference>